<accession>A0A8H4VJK3</accession>
<evidence type="ECO:0000313" key="2">
    <source>
        <dbReference type="EMBL" id="KAF4610245.1"/>
    </source>
</evidence>
<proteinExistence type="predicted"/>
<evidence type="ECO:0000256" key="1">
    <source>
        <dbReference type="SAM" id="MobiDB-lite"/>
    </source>
</evidence>
<protein>
    <submittedName>
        <fullName evidence="2">Uncharacterized protein</fullName>
    </submittedName>
</protein>
<dbReference type="EMBL" id="JAACJL010000059">
    <property type="protein sequence ID" value="KAF4610245.1"/>
    <property type="molecule type" value="Genomic_DNA"/>
</dbReference>
<name>A0A8H4VJK3_9AGAR</name>
<sequence>MQKGVASLSPKSSPRPASGDVWGSTGSVAPVESQKKEATEAVIVTPDETTGEASPPPPSPRMEELKGGMTPRSWALAQLEGHNIPPSTPAVEFALEVPKDIAWGPIVRKARQGWGNRPPDPPNTNKTAVIGLEDPASTCDAASSNPSVLVNQGLPTLANLENTESEMVTERDTDLDMDTAELDNGHFEDEDCFFGIRIAMTKQVSVVVEECTEETSATTRKTVSSTVECGPRTRTAHGWCRARHAVNTPETTHSDTRNPVSVRVKTCDILSLSMQRVAHGPVEHLLGTMQADPLPDDLDTDDEDEWVLVEASDFECADRNTGNAGASVVGTDEGNGTRSTDAVTPVIMVEGCAEGSKGAQDFLSSFHSSQVMAFGSLPLMDLCIIYKFIRRRVLRSRGRKPRSLPTGGTSVLEPAELAQQQDRSMTSSDTCSTLVVPPFSSKCLGKKVDIYDAASDSSVFMEGDTRRVAFCFLVFTRTFLDITEQINGFGPPASPASVSTPSVWSQGSFIEALDDAKEPAALDATPATDRTSGNGLGQAGKGASAPAQAPNGANSRRRSGPQALQLVDRWRQQTEAQASTSQAASTTPPLPSSSTGTFVDDRRLVRHYGVFVDPLTIPRREARRSLSINPPGPSSSTAVALVVNSATTPHQPALPAAGTVQAAGPSRNGLRPLLLTAQSAGEDSSTAQEGEQSTLETALTAARRFLGF</sequence>
<feature type="region of interest" description="Disordered" evidence="1">
    <location>
        <begin position="1"/>
        <end position="68"/>
    </location>
</feature>
<feature type="compositionally biased region" description="Low complexity" evidence="1">
    <location>
        <begin position="573"/>
        <end position="597"/>
    </location>
</feature>
<reference evidence="2 3" key="1">
    <citation type="submission" date="2019-12" db="EMBL/GenBank/DDBJ databases">
        <authorList>
            <person name="Floudas D."/>
            <person name="Bentzer J."/>
            <person name="Ahren D."/>
            <person name="Johansson T."/>
            <person name="Persson P."/>
            <person name="Tunlid A."/>
        </authorList>
    </citation>
    <scope>NUCLEOTIDE SEQUENCE [LARGE SCALE GENOMIC DNA]</scope>
    <source>
        <strain evidence="2 3">CBS 102.39</strain>
    </source>
</reference>
<dbReference type="AlphaFoldDB" id="A0A8H4VJK3"/>
<keyword evidence="3" id="KW-1185">Reference proteome</keyword>
<dbReference type="Proteomes" id="UP000521872">
    <property type="component" value="Unassembled WGS sequence"/>
</dbReference>
<organism evidence="2 3">
    <name type="scientific">Agrocybe pediades</name>
    <dbReference type="NCBI Taxonomy" id="84607"/>
    <lineage>
        <taxon>Eukaryota</taxon>
        <taxon>Fungi</taxon>
        <taxon>Dikarya</taxon>
        <taxon>Basidiomycota</taxon>
        <taxon>Agaricomycotina</taxon>
        <taxon>Agaricomycetes</taxon>
        <taxon>Agaricomycetidae</taxon>
        <taxon>Agaricales</taxon>
        <taxon>Agaricineae</taxon>
        <taxon>Strophariaceae</taxon>
        <taxon>Agrocybe</taxon>
    </lineage>
</organism>
<evidence type="ECO:0000313" key="3">
    <source>
        <dbReference type="Proteomes" id="UP000521872"/>
    </source>
</evidence>
<gene>
    <name evidence="2" type="ORF">D9613_010519</name>
</gene>
<feature type="region of interest" description="Disordered" evidence="1">
    <location>
        <begin position="524"/>
        <end position="598"/>
    </location>
</feature>
<comment type="caution">
    <text evidence="2">The sequence shown here is derived from an EMBL/GenBank/DDBJ whole genome shotgun (WGS) entry which is preliminary data.</text>
</comment>